<evidence type="ECO:0000256" key="1">
    <source>
        <dbReference type="SAM" id="Phobius"/>
    </source>
</evidence>
<proteinExistence type="predicted"/>
<dbReference type="STRING" id="553469.SAMN04487947_0857"/>
<protein>
    <submittedName>
        <fullName evidence="2">Uncharacterized protein</fullName>
    </submittedName>
</protein>
<dbReference type="EMBL" id="FOYT01000001">
    <property type="protein sequence ID" value="SFR39406.1"/>
    <property type="molecule type" value="Genomic_DNA"/>
</dbReference>
<feature type="transmembrane region" description="Helical" evidence="1">
    <location>
        <begin position="12"/>
        <end position="32"/>
    </location>
</feature>
<sequence>MEDAHIADGIEVKLLLAGIVLAGGLVGTLGLAPVATQAGTVGVDTAAVDGVQVFAFPIDNATFLAFPIDNVSVSPSAQQAPVPVSALGQDMDPYALGQDMDPY</sequence>
<gene>
    <name evidence="2" type="ORF">SAMN04487947_0857</name>
</gene>
<evidence type="ECO:0000313" key="3">
    <source>
        <dbReference type="Proteomes" id="UP000198531"/>
    </source>
</evidence>
<keyword evidence="3" id="KW-1185">Reference proteome</keyword>
<dbReference type="Proteomes" id="UP000198531">
    <property type="component" value="Unassembled WGS sequence"/>
</dbReference>
<dbReference type="AlphaFoldDB" id="A0A1I6GB15"/>
<evidence type="ECO:0000313" key="2">
    <source>
        <dbReference type="EMBL" id="SFR39406.1"/>
    </source>
</evidence>
<keyword evidence="1" id="KW-1133">Transmembrane helix</keyword>
<keyword evidence="1" id="KW-0812">Transmembrane</keyword>
<accession>A0A1I6GB15</accession>
<organism evidence="2 3">
    <name type="scientific">Halogeometricum rufum</name>
    <dbReference type="NCBI Taxonomy" id="553469"/>
    <lineage>
        <taxon>Archaea</taxon>
        <taxon>Methanobacteriati</taxon>
        <taxon>Methanobacteriota</taxon>
        <taxon>Stenosarchaea group</taxon>
        <taxon>Halobacteria</taxon>
        <taxon>Halobacteriales</taxon>
        <taxon>Haloferacaceae</taxon>
        <taxon>Halogeometricum</taxon>
    </lineage>
</organism>
<reference evidence="3" key="1">
    <citation type="submission" date="2016-10" db="EMBL/GenBank/DDBJ databases">
        <authorList>
            <person name="Varghese N."/>
            <person name="Submissions S."/>
        </authorList>
    </citation>
    <scope>NUCLEOTIDE SEQUENCE [LARGE SCALE GENOMIC DNA]</scope>
    <source>
        <strain evidence="3">CGMCC 1.7736</strain>
    </source>
</reference>
<keyword evidence="1" id="KW-0472">Membrane</keyword>
<name>A0A1I6GB15_9EURY</name>